<evidence type="ECO:0000313" key="6">
    <source>
        <dbReference type="Proteomes" id="UP001165092"/>
    </source>
</evidence>
<dbReference type="Proteomes" id="UP001165092">
    <property type="component" value="Unassembled WGS sequence"/>
</dbReference>
<evidence type="ECO:0000256" key="4">
    <source>
        <dbReference type="PIRSR" id="PIRSR618319-50"/>
    </source>
</evidence>
<dbReference type="InterPro" id="IPR018319">
    <property type="entry name" value="SelA-like"/>
</dbReference>
<name>A0A9W6P581_9ACTN</name>
<dbReference type="Pfam" id="PF03841">
    <property type="entry name" value="SelA"/>
    <property type="match status" value="1"/>
</dbReference>
<dbReference type="InterPro" id="IPR015424">
    <property type="entry name" value="PyrdxlP-dep_Trfase"/>
</dbReference>
<comment type="caution">
    <text evidence="5">The sequence shown here is derived from an EMBL/GenBank/DDBJ whole genome shotgun (WGS) entry which is preliminary data.</text>
</comment>
<dbReference type="Gene3D" id="3.40.640.10">
    <property type="entry name" value="Type I PLP-dependent aspartate aminotransferase-like (Major domain)"/>
    <property type="match status" value="1"/>
</dbReference>
<dbReference type="SUPFAM" id="SSF53383">
    <property type="entry name" value="PLP-dependent transferases"/>
    <property type="match status" value="1"/>
</dbReference>
<dbReference type="GO" id="GO:0004125">
    <property type="term" value="F:L-seryl-tRNA(Sec) selenium transferase activity"/>
    <property type="evidence" value="ECO:0007669"/>
    <property type="project" value="TreeGrafter"/>
</dbReference>
<feature type="modified residue" description="N6-(pyridoxal phosphate)lysine" evidence="4">
    <location>
        <position position="211"/>
    </location>
</feature>
<dbReference type="InterPro" id="IPR015421">
    <property type="entry name" value="PyrdxlP-dep_Trfase_major"/>
</dbReference>
<dbReference type="AlphaFoldDB" id="A0A9W6P581"/>
<dbReference type="PANTHER" id="PTHR32328:SF0">
    <property type="entry name" value="L-SERYL-TRNA(SEC) SELENIUM TRANSFERASE"/>
    <property type="match status" value="1"/>
</dbReference>
<dbReference type="PANTHER" id="PTHR32328">
    <property type="entry name" value="L-SERYL-TRNA(SEC) SELENIUM TRANSFERASE"/>
    <property type="match status" value="1"/>
</dbReference>
<keyword evidence="6" id="KW-1185">Reference proteome</keyword>
<evidence type="ECO:0008006" key="7">
    <source>
        <dbReference type="Google" id="ProtNLM"/>
    </source>
</evidence>
<evidence type="ECO:0000256" key="2">
    <source>
        <dbReference type="ARBA" id="ARBA00022898"/>
    </source>
</evidence>
<evidence type="ECO:0000313" key="5">
    <source>
        <dbReference type="EMBL" id="GLU47322.1"/>
    </source>
</evidence>
<proteinExistence type="inferred from homology"/>
<reference evidence="5" key="1">
    <citation type="submission" date="2023-02" db="EMBL/GenBank/DDBJ databases">
        <title>Nocardiopsis ansamitocini NBRC 112285.</title>
        <authorList>
            <person name="Ichikawa N."/>
            <person name="Sato H."/>
            <person name="Tonouchi N."/>
        </authorList>
    </citation>
    <scope>NUCLEOTIDE SEQUENCE</scope>
    <source>
        <strain evidence="5">NBRC 112285</strain>
    </source>
</reference>
<sequence length="374" mass="39225">MGLHETLGLRRVINASTTFTALGGSLMPPEVLDAMREAAGAFVDMHELHLATGRRIAALTGNEAAYVTSGCAAAMVLGVMACRTGSDPRLIGLLPDAPGLPDEVVMHTAHRIPYDSAVTLAGARVRAIGNVIQTFDWELEAAITERTAAVLYVAGPHLARGALPLADVVRIAHGRGVPVIVDAAAQLPPVSNLWHFSTEVGADLVTFSGGKALHGPQASGLMVGRADLVEAARQNGAPFQRLARPMKAGKEEIAGLLAAVERYLGLDHAAMARGWDAVLEHWRTTLADLPGVTVEREPLNEAGQPVPRLRVGINPESARTGAAALVRDLLAHEPGIAVLPHEESGSVLGFWLGADLLQEGEAAVVADALRTRLA</sequence>
<gene>
    <name evidence="5" type="primary">selA</name>
    <name evidence="5" type="ORF">Nans01_16730</name>
</gene>
<dbReference type="RefSeq" id="WP_285758372.1">
    <property type="nucleotide sequence ID" value="NZ_BSQG01000002.1"/>
</dbReference>
<accession>A0A9W6P581</accession>
<protein>
    <recommendedName>
        <fullName evidence="7">L-seryl-tRNA(Ser) seleniumtransferase</fullName>
    </recommendedName>
</protein>
<evidence type="ECO:0000256" key="3">
    <source>
        <dbReference type="ARBA" id="ARBA00044507"/>
    </source>
</evidence>
<comment type="cofactor">
    <cofactor evidence="1 4">
        <name>pyridoxal 5'-phosphate</name>
        <dbReference type="ChEBI" id="CHEBI:597326"/>
    </cofactor>
</comment>
<organism evidence="5 6">
    <name type="scientific">Nocardiopsis ansamitocini</name>
    <dbReference type="NCBI Taxonomy" id="1670832"/>
    <lineage>
        <taxon>Bacteria</taxon>
        <taxon>Bacillati</taxon>
        <taxon>Actinomycetota</taxon>
        <taxon>Actinomycetes</taxon>
        <taxon>Streptosporangiales</taxon>
        <taxon>Nocardiopsidaceae</taxon>
        <taxon>Nocardiopsis</taxon>
    </lineage>
</organism>
<dbReference type="EMBL" id="BSQG01000002">
    <property type="protein sequence ID" value="GLU47322.1"/>
    <property type="molecule type" value="Genomic_DNA"/>
</dbReference>
<comment type="similarity">
    <text evidence="3">Belongs to the SelA family.</text>
</comment>
<evidence type="ECO:0000256" key="1">
    <source>
        <dbReference type="ARBA" id="ARBA00001933"/>
    </source>
</evidence>
<keyword evidence="2 4" id="KW-0663">Pyridoxal phosphate</keyword>